<evidence type="ECO:0000313" key="3">
    <source>
        <dbReference type="EMBL" id="UWM54062.1"/>
    </source>
</evidence>
<dbReference type="InterPro" id="IPR042099">
    <property type="entry name" value="ANL_N_sf"/>
</dbReference>
<dbReference type="PANTHER" id="PTHR43767:SF1">
    <property type="entry name" value="NONRIBOSOMAL PEPTIDE SYNTHASE PES1 (EUROFUNG)-RELATED"/>
    <property type="match status" value="1"/>
</dbReference>
<dbReference type="Gene3D" id="3.30.300.30">
    <property type="match status" value="1"/>
</dbReference>
<keyword evidence="3" id="KW-0436">Ligase</keyword>
<name>A0A9E7UAH8_9EURY</name>
<evidence type="ECO:0000259" key="2">
    <source>
        <dbReference type="Pfam" id="PF13193"/>
    </source>
</evidence>
<dbReference type="GO" id="GO:0016878">
    <property type="term" value="F:acid-thiol ligase activity"/>
    <property type="evidence" value="ECO:0007669"/>
    <property type="project" value="UniProtKB-ARBA"/>
</dbReference>
<dbReference type="Proteomes" id="UP001057580">
    <property type="component" value="Chromosome"/>
</dbReference>
<accession>A0A9E7UAH8</accession>
<dbReference type="KEGG" id="ssai:N0B31_18325"/>
<dbReference type="InterPro" id="IPR020845">
    <property type="entry name" value="AMP-binding_CS"/>
</dbReference>
<dbReference type="EMBL" id="CP104003">
    <property type="protein sequence ID" value="UWM54062.1"/>
    <property type="molecule type" value="Genomic_DNA"/>
</dbReference>
<protein>
    <submittedName>
        <fullName evidence="3">Acyl--CoA ligase</fullName>
    </submittedName>
</protein>
<dbReference type="InterPro" id="IPR050237">
    <property type="entry name" value="ATP-dep_AMP-bd_enzyme"/>
</dbReference>
<dbReference type="PANTHER" id="PTHR43767">
    <property type="entry name" value="LONG-CHAIN-FATTY-ACID--COA LIGASE"/>
    <property type="match status" value="1"/>
</dbReference>
<evidence type="ECO:0000259" key="1">
    <source>
        <dbReference type="Pfam" id="PF00501"/>
    </source>
</evidence>
<dbReference type="Pfam" id="PF00501">
    <property type="entry name" value="AMP-binding"/>
    <property type="match status" value="1"/>
</dbReference>
<sequence length="551" mass="61123">MDRTYESVQAALDPTTRKAETMGEAIAAARSVRPDAPYLTFAETGETYTVAEMDDWATRVAGGLADLGVSKGDRVGLYLRNSPAFVASVYACAKLGAVQVPINPDYREREVRHAFETAGPVACLVGPDTDHHQNLGAVEGEFDAFEHCVLVEDAVAEPVDEPEPLVDCALSVHRFADLDGTVPDVDVGPADPFTIIYTSGTTGLPKPALLPHRSYLLSGKSFLPALPDEDVNYNPFPLFHGNNQYYSMVGPLLAGTEWLLGRKFTASKFREYVDRYGVTSFNILGGTPKLLLSTYDSFPETTLEVAIGPIGTETWDRFADRFSLRVLQIYSQTESPTLLMNHPEPGKVRKGAIGKPMFPDRGHEVTVLDRDGNPAPAGEEGELTRTDPGAMLEYFQMPEKTEETLRDGRIFSGDVVRVDEDGYCYYVDRVKFMIRRSGENIAPREVEEVIDELEGVEESAVIPVPDDLRGEEVKAMVKRASVDGVTERDVVRQVATTLAAHKVPRYVEFVDSFPKTPSERIQRVQLAEQEKERDEFGWDREREYPDWADAV</sequence>
<keyword evidence="4" id="KW-1185">Reference proteome</keyword>
<dbReference type="InterPro" id="IPR000873">
    <property type="entry name" value="AMP-dep_synth/lig_dom"/>
</dbReference>
<dbReference type="RefSeq" id="WP_260593056.1">
    <property type="nucleotide sequence ID" value="NZ_CP104003.1"/>
</dbReference>
<organism evidence="3 4">
    <name type="scientific">Salinirubellus salinus</name>
    <dbReference type="NCBI Taxonomy" id="1364945"/>
    <lineage>
        <taxon>Archaea</taxon>
        <taxon>Methanobacteriati</taxon>
        <taxon>Methanobacteriota</taxon>
        <taxon>Stenosarchaea group</taxon>
        <taxon>Halobacteria</taxon>
        <taxon>Halobacteriales</taxon>
        <taxon>Natronomonadaceae</taxon>
        <taxon>Salinirubellus</taxon>
    </lineage>
</organism>
<dbReference type="PROSITE" id="PS00455">
    <property type="entry name" value="AMP_BINDING"/>
    <property type="match status" value="1"/>
</dbReference>
<reference evidence="3" key="1">
    <citation type="submission" date="2022-09" db="EMBL/GenBank/DDBJ databases">
        <title>Diverse halophilic archaea isolated from saline environments.</title>
        <authorList>
            <person name="Cui H.-L."/>
        </authorList>
    </citation>
    <scope>NUCLEOTIDE SEQUENCE</scope>
    <source>
        <strain evidence="3">ZS-35-S2</strain>
    </source>
</reference>
<dbReference type="GeneID" id="74944421"/>
<gene>
    <name evidence="3" type="ORF">N0B31_18325</name>
</gene>
<dbReference type="SUPFAM" id="SSF56801">
    <property type="entry name" value="Acetyl-CoA synthetase-like"/>
    <property type="match status" value="1"/>
</dbReference>
<dbReference type="AlphaFoldDB" id="A0A9E7UAH8"/>
<dbReference type="Pfam" id="PF13193">
    <property type="entry name" value="AMP-binding_C"/>
    <property type="match status" value="1"/>
</dbReference>
<feature type="domain" description="AMP-binding enzyme C-terminal" evidence="2">
    <location>
        <begin position="445"/>
        <end position="518"/>
    </location>
</feature>
<dbReference type="Gene3D" id="3.40.50.12780">
    <property type="entry name" value="N-terminal domain of ligase-like"/>
    <property type="match status" value="1"/>
</dbReference>
<feature type="domain" description="AMP-dependent synthetase/ligase" evidence="1">
    <location>
        <begin position="31"/>
        <end position="395"/>
    </location>
</feature>
<dbReference type="InterPro" id="IPR025110">
    <property type="entry name" value="AMP-bd_C"/>
</dbReference>
<dbReference type="InterPro" id="IPR045851">
    <property type="entry name" value="AMP-bd_C_sf"/>
</dbReference>
<proteinExistence type="predicted"/>
<evidence type="ECO:0000313" key="4">
    <source>
        <dbReference type="Proteomes" id="UP001057580"/>
    </source>
</evidence>